<keyword evidence="3" id="KW-1185">Reference proteome</keyword>
<reference evidence="2" key="1">
    <citation type="submission" date="2022-07" db="EMBL/GenBank/DDBJ databases">
        <title>Genome analysis of Parmales, a sister group of diatoms, reveals the evolutionary specialization of diatoms from phago-mixotrophs to photoautotrophs.</title>
        <authorList>
            <person name="Ban H."/>
            <person name="Sato S."/>
            <person name="Yoshikawa S."/>
            <person name="Kazumasa Y."/>
            <person name="Nakamura Y."/>
            <person name="Ichinomiya M."/>
            <person name="Saitoh K."/>
            <person name="Sato N."/>
            <person name="Blanc-Mathieu R."/>
            <person name="Endo H."/>
            <person name="Kuwata A."/>
            <person name="Ogata H."/>
        </authorList>
    </citation>
    <scope>NUCLEOTIDE SEQUENCE</scope>
</reference>
<comment type="caution">
    <text evidence="2">The sequence shown here is derived from an EMBL/GenBank/DDBJ whole genome shotgun (WGS) entry which is preliminary data.</text>
</comment>
<evidence type="ECO:0000256" key="1">
    <source>
        <dbReference type="SAM" id="MobiDB-lite"/>
    </source>
</evidence>
<dbReference type="AlphaFoldDB" id="A0A9W7DWZ8"/>
<evidence type="ECO:0000313" key="2">
    <source>
        <dbReference type="EMBL" id="GMH59539.1"/>
    </source>
</evidence>
<name>A0A9W7DWZ8_9STRA</name>
<gene>
    <name evidence="2" type="ORF">TrRE_jg403</name>
</gene>
<evidence type="ECO:0000313" key="3">
    <source>
        <dbReference type="Proteomes" id="UP001165082"/>
    </source>
</evidence>
<protein>
    <submittedName>
        <fullName evidence="2">Uncharacterized protein</fullName>
    </submittedName>
</protein>
<feature type="region of interest" description="Disordered" evidence="1">
    <location>
        <begin position="157"/>
        <end position="177"/>
    </location>
</feature>
<accession>A0A9W7DWZ8</accession>
<organism evidence="2 3">
    <name type="scientific">Triparma retinervis</name>
    <dbReference type="NCBI Taxonomy" id="2557542"/>
    <lineage>
        <taxon>Eukaryota</taxon>
        <taxon>Sar</taxon>
        <taxon>Stramenopiles</taxon>
        <taxon>Ochrophyta</taxon>
        <taxon>Bolidophyceae</taxon>
        <taxon>Parmales</taxon>
        <taxon>Triparmaceae</taxon>
        <taxon>Triparma</taxon>
    </lineage>
</organism>
<dbReference type="Proteomes" id="UP001165082">
    <property type="component" value="Unassembled WGS sequence"/>
</dbReference>
<sequence length="377" mass="41408">MDHDDGIPDGTPAAIATVPMSLLPPYLIKMKSFPGKYSTPRSKTTRLVFHPSYHTTRSQSLLCVPASVKGGVEGDPTWLADTLAKAKGAKRLCCVGEEEEKDEEEKDNKKKMSCPRVFHGRCLLKEGKATEAELGDEEADFVCFKCKELRRAEEAAAAAASISPTPSESRSSSPPNLDDVVFDPALKNTTYEMGSHLISPPPPEPYTYQGNVTDDEAATRAFYAVAWPEMLNMGWSESGGGMLISPKSRKLNPRGNTITYSQARYPDPLKLLAAGELPIKCREKFECIKLIIKEGQAIKNVSVAKKRKKIVNTLFQNPNSPAKTRRVEDSEGDANPTHEVVWDPGRAKASGNYPFIQSFLQAVPSKFQDVAMGSFHE</sequence>
<proteinExistence type="predicted"/>
<feature type="non-terminal residue" evidence="2">
    <location>
        <position position="1"/>
    </location>
</feature>
<dbReference type="EMBL" id="BRXZ01000996">
    <property type="protein sequence ID" value="GMH59539.1"/>
    <property type="molecule type" value="Genomic_DNA"/>
</dbReference>
<feature type="region of interest" description="Disordered" evidence="1">
    <location>
        <begin position="318"/>
        <end position="338"/>
    </location>
</feature>
<feature type="compositionally biased region" description="Low complexity" evidence="1">
    <location>
        <begin position="157"/>
        <end position="175"/>
    </location>
</feature>